<sequence length="120" mass="13530">MGDKDNSKAWRTYGQLTTLGSKINTGMSSRPRDAYEDDQNIPVKTVAVGGLLSLAGAGTVWQCWGIARDFKFEQGLFEAGTCLNIYMWRGEYYLLFIYKSVDKDMAENDKTLVSSPRRKD</sequence>
<dbReference type="EMBL" id="SWJQ01000262">
    <property type="protein sequence ID" value="TRZ17529.1"/>
    <property type="molecule type" value="Genomic_DNA"/>
</dbReference>
<dbReference type="Proteomes" id="UP000796761">
    <property type="component" value="Unassembled WGS sequence"/>
</dbReference>
<comment type="caution">
    <text evidence="1">The sequence shown here is derived from an EMBL/GenBank/DDBJ whole genome shotgun (WGS) entry which is preliminary data.</text>
</comment>
<gene>
    <name evidence="1" type="ORF">HGM15179_009578</name>
</gene>
<proteinExistence type="predicted"/>
<keyword evidence="2" id="KW-1185">Reference proteome</keyword>
<accession>A0A8K1GGW9</accession>
<evidence type="ECO:0000313" key="2">
    <source>
        <dbReference type="Proteomes" id="UP000796761"/>
    </source>
</evidence>
<evidence type="ECO:0000313" key="1">
    <source>
        <dbReference type="EMBL" id="TRZ17529.1"/>
    </source>
</evidence>
<dbReference type="AlphaFoldDB" id="A0A8K1GGW9"/>
<protein>
    <submittedName>
        <fullName evidence="1">Uncharacterized protein</fullName>
    </submittedName>
</protein>
<organism evidence="1 2">
    <name type="scientific">Zosterops borbonicus</name>
    <dbReference type="NCBI Taxonomy" id="364589"/>
    <lineage>
        <taxon>Eukaryota</taxon>
        <taxon>Metazoa</taxon>
        <taxon>Chordata</taxon>
        <taxon>Craniata</taxon>
        <taxon>Vertebrata</taxon>
        <taxon>Euteleostomi</taxon>
        <taxon>Archelosauria</taxon>
        <taxon>Archosauria</taxon>
        <taxon>Dinosauria</taxon>
        <taxon>Saurischia</taxon>
        <taxon>Theropoda</taxon>
        <taxon>Coelurosauria</taxon>
        <taxon>Aves</taxon>
        <taxon>Neognathae</taxon>
        <taxon>Neoaves</taxon>
        <taxon>Telluraves</taxon>
        <taxon>Australaves</taxon>
        <taxon>Passeriformes</taxon>
        <taxon>Sylvioidea</taxon>
        <taxon>Zosteropidae</taxon>
        <taxon>Zosterops</taxon>
    </lineage>
</organism>
<reference evidence="1" key="1">
    <citation type="submission" date="2019-04" db="EMBL/GenBank/DDBJ databases">
        <title>Genome assembly of Zosterops borbonicus 15179.</title>
        <authorList>
            <person name="Leroy T."/>
            <person name="Anselmetti Y."/>
            <person name="Tilak M.-K."/>
            <person name="Nabholz B."/>
        </authorList>
    </citation>
    <scope>NUCLEOTIDE SEQUENCE</scope>
    <source>
        <strain evidence="1">HGM_15179</strain>
        <tissue evidence="1">Muscle</tissue>
    </source>
</reference>
<name>A0A8K1GGW9_9PASS</name>